<keyword evidence="1" id="KW-0175">Coiled coil</keyword>
<dbReference type="Proteomes" id="UP001188597">
    <property type="component" value="Unassembled WGS sequence"/>
</dbReference>
<comment type="caution">
    <text evidence="3">The sequence shown here is derived from an EMBL/GenBank/DDBJ whole genome shotgun (WGS) entry which is preliminary data.</text>
</comment>
<dbReference type="PANTHER" id="PTHR47434:SF2">
    <property type="entry name" value="PROTEIN PTST HOMOLOG 3, CHLOROPLASTIC"/>
    <property type="match status" value="1"/>
</dbReference>
<gene>
    <name evidence="3" type="ORF">RJ639_002637</name>
</gene>
<feature type="compositionally biased region" description="Polar residues" evidence="2">
    <location>
        <begin position="251"/>
        <end position="279"/>
    </location>
</feature>
<dbReference type="Gene3D" id="2.60.40.10">
    <property type="entry name" value="Immunoglobulins"/>
    <property type="match status" value="1"/>
</dbReference>
<organism evidence="3 4">
    <name type="scientific">Escallonia herrerae</name>
    <dbReference type="NCBI Taxonomy" id="1293975"/>
    <lineage>
        <taxon>Eukaryota</taxon>
        <taxon>Viridiplantae</taxon>
        <taxon>Streptophyta</taxon>
        <taxon>Embryophyta</taxon>
        <taxon>Tracheophyta</taxon>
        <taxon>Spermatophyta</taxon>
        <taxon>Magnoliopsida</taxon>
        <taxon>eudicotyledons</taxon>
        <taxon>Gunneridae</taxon>
        <taxon>Pentapetalae</taxon>
        <taxon>asterids</taxon>
        <taxon>campanulids</taxon>
        <taxon>Escalloniales</taxon>
        <taxon>Escalloniaceae</taxon>
        <taxon>Escallonia</taxon>
    </lineage>
</organism>
<dbReference type="AlphaFoldDB" id="A0AA88XEB1"/>
<proteinExistence type="predicted"/>
<reference evidence="3" key="1">
    <citation type="submission" date="2022-12" db="EMBL/GenBank/DDBJ databases">
        <title>Draft genome assemblies for two species of Escallonia (Escalloniales).</title>
        <authorList>
            <person name="Chanderbali A."/>
            <person name="Dervinis C."/>
            <person name="Anghel I."/>
            <person name="Soltis D."/>
            <person name="Soltis P."/>
            <person name="Zapata F."/>
        </authorList>
    </citation>
    <scope>NUCLEOTIDE SEQUENCE</scope>
    <source>
        <strain evidence="3">UCBG64.0493</strain>
        <tissue evidence="3">Leaf</tissue>
    </source>
</reference>
<dbReference type="PANTHER" id="PTHR47434">
    <property type="entry name" value="PROTEIN PTST HOMOLOG 3, CHLOROPLASTIC"/>
    <property type="match status" value="1"/>
</dbReference>
<feature type="coiled-coil region" evidence="1">
    <location>
        <begin position="302"/>
        <end position="336"/>
    </location>
</feature>
<evidence type="ECO:0000256" key="2">
    <source>
        <dbReference type="SAM" id="MobiDB-lite"/>
    </source>
</evidence>
<evidence type="ECO:0008006" key="5">
    <source>
        <dbReference type="Google" id="ProtNLM"/>
    </source>
</evidence>
<feature type="non-terminal residue" evidence="3">
    <location>
        <position position="1"/>
    </location>
</feature>
<protein>
    <recommendedName>
        <fullName evidence="5">AMP-activated protein kinase glycogen-binding domain-containing protein</fullName>
    </recommendedName>
</protein>
<dbReference type="EMBL" id="JAVXUP010000012">
    <property type="protein sequence ID" value="KAK3043069.1"/>
    <property type="molecule type" value="Genomic_DNA"/>
</dbReference>
<evidence type="ECO:0000313" key="3">
    <source>
        <dbReference type="EMBL" id="KAK3043069.1"/>
    </source>
</evidence>
<feature type="region of interest" description="Disordered" evidence="2">
    <location>
        <begin position="251"/>
        <end position="296"/>
    </location>
</feature>
<keyword evidence="4" id="KW-1185">Reference proteome</keyword>
<name>A0AA88XEB1_9ASTE</name>
<evidence type="ECO:0000256" key="1">
    <source>
        <dbReference type="SAM" id="Coils"/>
    </source>
</evidence>
<sequence length="408" mass="45169">MHKHRIAAMAFSVRNRGLLVREGGIPPLVALSQTGTARAKHKVRSNADLCNDILQFVSEVGLPEGHLPSLKELSQHGRQDLANIVRRRGYKLIRELLTTSMNTNVYGSDTEERSSNTQEKVRVAEDKLTGQDEKVKVFAGEVSLSTEAPMMEGHSSSMNFDTDVNFDDKSCTSIDPTKSTLQEKVANFMRNGELDTIDDSGFSILNEGVAEEGRGFLESQKCIEPEFSSFSKLQNDQVLSRTDAPDILNRSSALSSQQVVPLPSASENGTSRNHNSPTEGLSIDIKEEPDVESGEKDNQLEVNRLKSMLHQKELELSQLKQQIETEKLALSILQTKAETEISKAQEIISIKDAELHAAEESLSGLEEVQIEYWGDGDTVEVAGSFNGWHHRVQMDPQPLLSNVEPTRS</sequence>
<evidence type="ECO:0000313" key="4">
    <source>
        <dbReference type="Proteomes" id="UP001188597"/>
    </source>
</evidence>
<accession>A0AA88XEB1</accession>
<feature type="compositionally biased region" description="Basic and acidic residues" evidence="2">
    <location>
        <begin position="284"/>
        <end position="296"/>
    </location>
</feature>
<dbReference type="InterPro" id="IPR013783">
    <property type="entry name" value="Ig-like_fold"/>
</dbReference>